<name>A0ABZ0JJA1_9XANT</name>
<protein>
    <recommendedName>
        <fullName evidence="4">Transposase</fullName>
    </recommendedName>
</protein>
<keyword evidence="3" id="KW-1185">Reference proteome</keyword>
<reference evidence="2 3" key="1">
    <citation type="submission" date="2023-05" db="EMBL/GenBank/DDBJ databases">
        <title>Xanthomonas rydalmerenesis sp. nov., a novel Xanthomonas species isolated from Fragaria x ananassa.</title>
        <authorList>
            <person name="McKnight D.J.E."/>
            <person name="Wong-Bajracharya J."/>
            <person name="Okoh E.B."/>
            <person name="Snijders F."/>
            <person name="Lidbetter F."/>
            <person name="Webster J."/>
            <person name="Djordjevic S.P."/>
            <person name="Bogema D.R."/>
            <person name="Chapman T.A."/>
        </authorList>
    </citation>
    <scope>NUCLEOTIDE SEQUENCE [LARGE SCALE GENOMIC DNA]</scope>
    <source>
        <strain evidence="2 3">DAR34883</strain>
    </source>
</reference>
<evidence type="ECO:0000256" key="1">
    <source>
        <dbReference type="SAM" id="MobiDB-lite"/>
    </source>
</evidence>
<gene>
    <name evidence="2" type="ORF">QN243_15870</name>
</gene>
<evidence type="ECO:0000313" key="3">
    <source>
        <dbReference type="Proteomes" id="UP001302020"/>
    </source>
</evidence>
<sequence length="60" mass="6952">MSRIELLLDVHQLAPETFFTDNHTEHQIRQRGIQAFMDPDACGPRDVSSPRISYARGNRR</sequence>
<accession>A0ABZ0JJA1</accession>
<proteinExistence type="predicted"/>
<evidence type="ECO:0008006" key="4">
    <source>
        <dbReference type="Google" id="ProtNLM"/>
    </source>
</evidence>
<organism evidence="2 3">
    <name type="scientific">Xanthomonas rydalmerensis</name>
    <dbReference type="NCBI Taxonomy" id="3046274"/>
    <lineage>
        <taxon>Bacteria</taxon>
        <taxon>Pseudomonadati</taxon>
        <taxon>Pseudomonadota</taxon>
        <taxon>Gammaproteobacteria</taxon>
        <taxon>Lysobacterales</taxon>
        <taxon>Lysobacteraceae</taxon>
        <taxon>Xanthomonas</taxon>
    </lineage>
</organism>
<feature type="region of interest" description="Disordered" evidence="1">
    <location>
        <begin position="37"/>
        <end position="60"/>
    </location>
</feature>
<dbReference type="Proteomes" id="UP001302020">
    <property type="component" value="Chromosome"/>
</dbReference>
<dbReference type="EMBL" id="CP126172">
    <property type="protein sequence ID" value="WOS39882.1"/>
    <property type="molecule type" value="Genomic_DNA"/>
</dbReference>
<evidence type="ECO:0000313" key="2">
    <source>
        <dbReference type="EMBL" id="WOS39882.1"/>
    </source>
</evidence>
<dbReference type="RefSeq" id="WP_184644073.1">
    <property type="nucleotide sequence ID" value="NZ_CP126170.1"/>
</dbReference>